<name>A0ABY2DJ69_9ACTN</name>
<protein>
    <submittedName>
        <fullName evidence="1">Uncharacterized protein</fullName>
    </submittedName>
</protein>
<evidence type="ECO:0000313" key="2">
    <source>
        <dbReference type="Proteomes" id="UP000295626"/>
    </source>
</evidence>
<accession>A0ABY2DJ69</accession>
<keyword evidence="2" id="KW-1185">Reference proteome</keyword>
<comment type="caution">
    <text evidence="1">The sequence shown here is derived from an EMBL/GenBank/DDBJ whole genome shotgun (WGS) entry which is preliminary data.</text>
</comment>
<organism evidence="1 2">
    <name type="scientific">Micromonospora fluostatini</name>
    <dbReference type="NCBI Taxonomy" id="1629071"/>
    <lineage>
        <taxon>Bacteria</taxon>
        <taxon>Bacillati</taxon>
        <taxon>Actinomycetota</taxon>
        <taxon>Actinomycetes</taxon>
        <taxon>Micromonosporales</taxon>
        <taxon>Micromonosporaceae</taxon>
        <taxon>Micromonospora</taxon>
    </lineage>
</organism>
<dbReference type="Proteomes" id="UP000295626">
    <property type="component" value="Unassembled WGS sequence"/>
</dbReference>
<sequence>MRELTIEMETMTVTIRDPARERALWGHGLTSPVTSEVVIAAHCRTCGERRGKPRGARRCDDGAYFRVDEWSNPCGHIDYYEAVAQEAAEFLRLRQDVYLRGLKPRDVIPVRVVTQLKVVTGRVIVTKVHLEARSIDFINAAVPEDRGTLEVRHLILPKLETQRARVLAGGTR</sequence>
<evidence type="ECO:0000313" key="1">
    <source>
        <dbReference type="EMBL" id="TDC00016.1"/>
    </source>
</evidence>
<proteinExistence type="predicted"/>
<gene>
    <name evidence="1" type="ORF">E1091_05725</name>
</gene>
<reference evidence="1 2" key="1">
    <citation type="submission" date="2019-02" db="EMBL/GenBank/DDBJ databases">
        <title>Draft genome sequences of novel Actinobacteria.</title>
        <authorList>
            <person name="Sahin N."/>
            <person name="Ay H."/>
            <person name="Saygin H."/>
        </authorList>
    </citation>
    <scope>NUCLEOTIDE SEQUENCE [LARGE SCALE GENOMIC DNA]</scope>
    <source>
        <strain evidence="1 2">JCM 30529</strain>
    </source>
</reference>
<dbReference type="EMBL" id="SMKE01000130">
    <property type="protein sequence ID" value="TDC00016.1"/>
    <property type="molecule type" value="Genomic_DNA"/>
</dbReference>